<dbReference type="AlphaFoldDB" id="A0AAX2RXS1"/>
<accession>A0AAX2RXS1</accession>
<proteinExistence type="predicted"/>
<evidence type="ECO:0000313" key="1">
    <source>
        <dbReference type="EMBL" id="TEU52666.1"/>
    </source>
</evidence>
<reference evidence="1 2" key="1">
    <citation type="submission" date="2019-03" db="EMBL/GenBank/DDBJ databases">
        <title>Burkholderia cepacia outbreak.</title>
        <authorList>
            <person name="Farzana R."/>
            <person name="Walsh T.R."/>
        </authorList>
    </citation>
    <scope>NUCLEOTIDE SEQUENCE [LARGE SCALE GENOMIC DNA]</scope>
    <source>
        <strain evidence="2">d13</strain>
    </source>
</reference>
<organism evidence="1 2">
    <name type="scientific">Burkholderia cepacia</name>
    <name type="common">Pseudomonas cepacia</name>
    <dbReference type="NCBI Taxonomy" id="292"/>
    <lineage>
        <taxon>Bacteria</taxon>
        <taxon>Pseudomonadati</taxon>
        <taxon>Pseudomonadota</taxon>
        <taxon>Betaproteobacteria</taxon>
        <taxon>Burkholderiales</taxon>
        <taxon>Burkholderiaceae</taxon>
        <taxon>Burkholderia</taxon>
        <taxon>Burkholderia cepacia complex</taxon>
    </lineage>
</organism>
<dbReference type="Gene3D" id="2.60.200.60">
    <property type="match status" value="1"/>
</dbReference>
<dbReference type="Pfam" id="PF05488">
    <property type="entry name" value="PAAR_motif"/>
    <property type="match status" value="1"/>
</dbReference>
<name>A0AAX2RXS1_BURCE</name>
<gene>
    <name evidence="1" type="ORF">E3D37_05135</name>
</gene>
<dbReference type="InterPro" id="IPR008727">
    <property type="entry name" value="PAAR_motif"/>
</dbReference>
<dbReference type="Proteomes" id="UP000298234">
    <property type="component" value="Unassembled WGS sequence"/>
</dbReference>
<dbReference type="CDD" id="cd14742">
    <property type="entry name" value="PAAR_RHS"/>
    <property type="match status" value="1"/>
</dbReference>
<sequence>MVPPVIKGKIASGSGNVYVNNKPAARAAKPGDLDTVACTDHPGSQMIADRSGSVYINDQPAARVGDKTTCDEAIPTGTI</sequence>
<dbReference type="EMBL" id="SNSQ01000004">
    <property type="protein sequence ID" value="TEU52666.1"/>
    <property type="molecule type" value="Genomic_DNA"/>
</dbReference>
<comment type="caution">
    <text evidence="1">The sequence shown here is derived from an EMBL/GenBank/DDBJ whole genome shotgun (WGS) entry which is preliminary data.</text>
</comment>
<evidence type="ECO:0000313" key="2">
    <source>
        <dbReference type="Proteomes" id="UP000298234"/>
    </source>
</evidence>
<protein>
    <submittedName>
        <fullName evidence="1">Uncharacterized protein</fullName>
    </submittedName>
</protein>
<dbReference type="RefSeq" id="WP_059485213.1">
    <property type="nucleotide sequence ID" value="NZ_CADEUU010000001.1"/>
</dbReference>